<accession>A0A7Y9I4G0</accession>
<feature type="domain" description="Glyoxalase-like" evidence="1">
    <location>
        <begin position="104"/>
        <end position="195"/>
    </location>
</feature>
<name>A0A7Y9I4G0_9ACTN</name>
<dbReference type="CDD" id="cd06587">
    <property type="entry name" value="VOC"/>
    <property type="match status" value="1"/>
</dbReference>
<comment type="caution">
    <text evidence="2">The sequence shown here is derived from an EMBL/GenBank/DDBJ whole genome shotgun (WGS) entry which is preliminary data.</text>
</comment>
<dbReference type="InterPro" id="IPR041581">
    <property type="entry name" value="Glyoxalase_6"/>
</dbReference>
<evidence type="ECO:0000313" key="3">
    <source>
        <dbReference type="Proteomes" id="UP000569914"/>
    </source>
</evidence>
<dbReference type="InterPro" id="IPR029068">
    <property type="entry name" value="Glyas_Bleomycin-R_OHBP_Dase"/>
</dbReference>
<dbReference type="Proteomes" id="UP000569914">
    <property type="component" value="Unassembled WGS sequence"/>
</dbReference>
<dbReference type="RefSeq" id="WP_179748831.1">
    <property type="nucleotide sequence ID" value="NZ_JACCBU010000001.1"/>
</dbReference>
<dbReference type="EMBL" id="JACCBU010000001">
    <property type="protein sequence ID" value="NYE69820.1"/>
    <property type="molecule type" value="Genomic_DNA"/>
</dbReference>
<dbReference type="PANTHER" id="PTHR35908">
    <property type="entry name" value="HYPOTHETICAL FUSION PROTEIN"/>
    <property type="match status" value="1"/>
</dbReference>
<proteinExistence type="predicted"/>
<keyword evidence="3" id="KW-1185">Reference proteome</keyword>
<reference evidence="2 3" key="1">
    <citation type="submission" date="2020-07" db="EMBL/GenBank/DDBJ databases">
        <title>Sequencing the genomes of 1000 actinobacteria strains.</title>
        <authorList>
            <person name="Klenk H.-P."/>
        </authorList>
    </citation>
    <scope>NUCLEOTIDE SEQUENCE [LARGE SCALE GENOMIC DNA]</scope>
    <source>
        <strain evidence="2 3">DSM 22083</strain>
    </source>
</reference>
<feature type="domain" description="Glyoxalase-like" evidence="1">
    <location>
        <begin position="304"/>
        <end position="413"/>
    </location>
</feature>
<evidence type="ECO:0000313" key="2">
    <source>
        <dbReference type="EMBL" id="NYE69820.1"/>
    </source>
</evidence>
<organism evidence="2 3">
    <name type="scientific">Microlunatus parietis</name>
    <dbReference type="NCBI Taxonomy" id="682979"/>
    <lineage>
        <taxon>Bacteria</taxon>
        <taxon>Bacillati</taxon>
        <taxon>Actinomycetota</taxon>
        <taxon>Actinomycetes</taxon>
        <taxon>Propionibacteriales</taxon>
        <taxon>Propionibacteriaceae</taxon>
        <taxon>Microlunatus</taxon>
    </lineage>
</organism>
<evidence type="ECO:0000259" key="1">
    <source>
        <dbReference type="Pfam" id="PF18029"/>
    </source>
</evidence>
<dbReference type="Gene3D" id="3.10.180.10">
    <property type="entry name" value="2,3-Dihydroxybiphenyl 1,2-Dioxygenase, domain 1"/>
    <property type="match status" value="1"/>
</dbReference>
<dbReference type="AlphaFoldDB" id="A0A7Y9I4G0"/>
<dbReference type="SUPFAM" id="SSF54593">
    <property type="entry name" value="Glyoxalase/Bleomycin resistance protein/Dihydroxybiphenyl dioxygenase"/>
    <property type="match status" value="1"/>
</dbReference>
<protein>
    <recommendedName>
        <fullName evidence="1">Glyoxalase-like domain-containing protein</fullName>
    </recommendedName>
</protein>
<gene>
    <name evidence="2" type="ORF">BKA15_001149</name>
</gene>
<sequence length="415" mass="44543">MNQVGADLAAAGGGDGWSLLDGAAECWFSARSHTAGAELISGFAQLEWPGPEPEFDLRATGIRVRIPYGGSGPDPKLAATISELARRAALCPEPAGVQRIGIGFESPEPAAVTGFWRLVGGYGTEGVDLVDPLHRDPVLRFARTEGHRPLRNRIHLDVDAGRPFGPDRLTELERAGGHLVREAISADADGNEACIPFRSPARLDDTAELADWRQLMGAMVRYVTRSPAQAAELAAAVAAIADGPGRPLIIDVRPGSVIIDSGKDQQEDENFGLDAGFREAAAAVQAAARALGLVAEQTGLRHLQVAIDAADIPAVQRFWLAALEYRVDPRSFVTDIVDPRRRGPVVWFQQLEGEDEARRAQRNRIRLRLAVPQDRTQARLDAALASGGVIIDDTDAPAQWRIADPEGNELELVAG</sequence>
<dbReference type="Pfam" id="PF18029">
    <property type="entry name" value="Glyoxalase_6"/>
    <property type="match status" value="2"/>
</dbReference>
<dbReference type="PANTHER" id="PTHR35908:SF1">
    <property type="entry name" value="CONSERVED PROTEIN"/>
    <property type="match status" value="1"/>
</dbReference>